<proteinExistence type="predicted"/>
<dbReference type="Proteomes" id="UP000654913">
    <property type="component" value="Chromosome 5"/>
</dbReference>
<keyword evidence="2" id="KW-1185">Reference proteome</keyword>
<name>A0A7R7XR23_9EURO</name>
<accession>A0A7R7XR23</accession>
<reference evidence="1" key="1">
    <citation type="submission" date="2021-01" db="EMBL/GenBank/DDBJ databases">
        <authorList>
            <consortium name="Aspergillus puulaauensis MK2 genome sequencing consortium"/>
            <person name="Kazuki M."/>
            <person name="Futagami T."/>
        </authorList>
    </citation>
    <scope>NUCLEOTIDE SEQUENCE</scope>
    <source>
        <strain evidence="1">MK2</strain>
    </source>
</reference>
<organism evidence="1 2">
    <name type="scientific">Aspergillus puulaauensis</name>
    <dbReference type="NCBI Taxonomy" id="1220207"/>
    <lineage>
        <taxon>Eukaryota</taxon>
        <taxon>Fungi</taxon>
        <taxon>Dikarya</taxon>
        <taxon>Ascomycota</taxon>
        <taxon>Pezizomycotina</taxon>
        <taxon>Eurotiomycetes</taxon>
        <taxon>Eurotiomycetidae</taxon>
        <taxon>Eurotiales</taxon>
        <taxon>Aspergillaceae</taxon>
        <taxon>Aspergillus</taxon>
    </lineage>
</organism>
<gene>
    <name evidence="1" type="ORF">APUU_50119S</name>
</gene>
<protein>
    <submittedName>
        <fullName evidence="1">Uncharacterized protein</fullName>
    </submittedName>
</protein>
<dbReference type="AlphaFoldDB" id="A0A7R7XR23"/>
<evidence type="ECO:0000313" key="1">
    <source>
        <dbReference type="EMBL" id="BCS25408.1"/>
    </source>
</evidence>
<sequence length="177" mass="20028">MPFITILPAPPVPTALDDGKSLWLYVMIHMNEHDDQKFGWTVVTMPSSPKPHTIATFYYIRRDEHGCTLFDPAREALNRYTQQVRDCRSCIKIGWFPPDCTPDVGRILKNAFKPGGGRWVHVIRDLVDASLITAEEGEEIKKHLWGPGSTYIGVPLDLLDEKQTAWETLRLAASVDP</sequence>
<evidence type="ECO:0000313" key="2">
    <source>
        <dbReference type="Proteomes" id="UP000654913"/>
    </source>
</evidence>
<dbReference type="GeneID" id="64975413"/>
<dbReference type="OrthoDB" id="4447082at2759"/>
<dbReference type="RefSeq" id="XP_041557602.1">
    <property type="nucleotide sequence ID" value="XM_041705081.1"/>
</dbReference>
<dbReference type="EMBL" id="AP024447">
    <property type="protein sequence ID" value="BCS25408.1"/>
    <property type="molecule type" value="Genomic_DNA"/>
</dbReference>
<reference evidence="1" key="2">
    <citation type="submission" date="2021-02" db="EMBL/GenBank/DDBJ databases">
        <title>Aspergillus puulaauensis MK2 genome sequence.</title>
        <authorList>
            <person name="Futagami T."/>
            <person name="Mori K."/>
            <person name="Kadooka C."/>
            <person name="Tanaka T."/>
        </authorList>
    </citation>
    <scope>NUCLEOTIDE SEQUENCE</scope>
    <source>
        <strain evidence="1">MK2</strain>
    </source>
</reference>
<dbReference type="KEGG" id="apuu:APUU_50119S"/>